<proteinExistence type="inferred from homology"/>
<name>A0A2M9CEE1_9CELL</name>
<dbReference type="GO" id="GO:0004185">
    <property type="term" value="F:serine-type carboxypeptidase activity"/>
    <property type="evidence" value="ECO:0007669"/>
    <property type="project" value="InterPro"/>
</dbReference>
<dbReference type="PRINTS" id="PR00922">
    <property type="entry name" value="DADACBPTASE3"/>
</dbReference>
<evidence type="ECO:0000313" key="3">
    <source>
        <dbReference type="EMBL" id="PJJ70247.1"/>
    </source>
</evidence>
<dbReference type="OrthoDB" id="56883at2"/>
<comment type="caution">
    <text evidence="3">The sequence shown here is derived from an EMBL/GenBank/DDBJ whole genome shotgun (WGS) entry which is preliminary data.</text>
</comment>
<organism evidence="3 4">
    <name type="scientific">Sediminihabitans luteus</name>
    <dbReference type="NCBI Taxonomy" id="1138585"/>
    <lineage>
        <taxon>Bacteria</taxon>
        <taxon>Bacillati</taxon>
        <taxon>Actinomycetota</taxon>
        <taxon>Actinomycetes</taxon>
        <taxon>Micrococcales</taxon>
        <taxon>Cellulomonadaceae</taxon>
        <taxon>Sediminihabitans</taxon>
    </lineage>
</organism>
<dbReference type="PANTHER" id="PTHR30023:SF0">
    <property type="entry name" value="PENICILLIN-SENSITIVE CARBOXYPEPTIDASE A"/>
    <property type="match status" value="1"/>
</dbReference>
<comment type="similarity">
    <text evidence="1">Belongs to the peptidase S13 family.</text>
</comment>
<protein>
    <submittedName>
        <fullName evidence="3">D-alanyl-D-alanine carboxypeptidase/D-alanyl-D-alanine-endopeptidase (Penicillin-binding protein 4)</fullName>
    </submittedName>
</protein>
<keyword evidence="3" id="KW-0121">Carboxypeptidase</keyword>
<dbReference type="NCBIfam" id="TIGR00666">
    <property type="entry name" value="PBP4"/>
    <property type="match status" value="1"/>
</dbReference>
<dbReference type="PANTHER" id="PTHR30023">
    <property type="entry name" value="D-ALANYL-D-ALANINE CARBOXYPEPTIDASE"/>
    <property type="match status" value="1"/>
</dbReference>
<keyword evidence="2" id="KW-0378">Hydrolase</keyword>
<evidence type="ECO:0000313" key="4">
    <source>
        <dbReference type="Proteomes" id="UP000231693"/>
    </source>
</evidence>
<dbReference type="GO" id="GO:0006508">
    <property type="term" value="P:proteolysis"/>
    <property type="evidence" value="ECO:0007669"/>
    <property type="project" value="InterPro"/>
</dbReference>
<evidence type="ECO:0000256" key="2">
    <source>
        <dbReference type="ARBA" id="ARBA00022801"/>
    </source>
</evidence>
<dbReference type="Proteomes" id="UP000231693">
    <property type="component" value="Unassembled WGS sequence"/>
</dbReference>
<accession>A0A2M9CEE1</accession>
<sequence>MGWGSRAGGAVAVVLALTAGYLTLDAYDVVPGLLTVEPAPEPAAPFPDAPGAVLGPDPAVVLPPLSDDAAAPSSAAVADQVAALAGDDRLGSRVGVLVMDRDTGELLGRHAPSAAFVPASTQKLFTAAAALGTLDPAATLDTVVLQDPDDKTSLVLRGGGDMLLAAGAGDPDATNGRAGLGDLATTVADKLVLSGTTTVTLRLDDSLFGGEAIPPSWDQANVDAGYAAPVAALAVDVARLTDDEYARRETDPALAAANTFVAALEKAGVSVTGSVSRGTAPSDATTLASVSSAPLRDVVDYFLEHSDNTITEVVGRLVAIDASLPGTTAGATKAVTAAVARLGVDTSGLVLADCSGLGEGSRSSPDQLGQVLRLLTDPAQPRLRTGAVGMPIAGLTGTLDDRYVGTDGAGWVRAKTGSLPNVTALSGTVVTADGRMLVFALLADRVPDGGSWGARVIFDRFVSDLADCGCQG</sequence>
<keyword evidence="4" id="KW-1185">Reference proteome</keyword>
<reference evidence="3 4" key="1">
    <citation type="submission" date="2017-11" db="EMBL/GenBank/DDBJ databases">
        <title>Genomic Encyclopedia of Archaeal and Bacterial Type Strains, Phase II (KMG-II): From Individual Species to Whole Genera.</title>
        <authorList>
            <person name="Goeker M."/>
        </authorList>
    </citation>
    <scope>NUCLEOTIDE SEQUENCE [LARGE SCALE GENOMIC DNA]</scope>
    <source>
        <strain evidence="3 4">DSM 25478</strain>
    </source>
</reference>
<dbReference type="AlphaFoldDB" id="A0A2M9CEE1"/>
<dbReference type="Gene3D" id="3.40.710.10">
    <property type="entry name" value="DD-peptidase/beta-lactamase superfamily"/>
    <property type="match status" value="2"/>
</dbReference>
<dbReference type="EMBL" id="PGFE01000003">
    <property type="protein sequence ID" value="PJJ70247.1"/>
    <property type="molecule type" value="Genomic_DNA"/>
</dbReference>
<dbReference type="RefSeq" id="WP_100423462.1">
    <property type="nucleotide sequence ID" value="NZ_BOOX01000001.1"/>
</dbReference>
<evidence type="ECO:0000256" key="1">
    <source>
        <dbReference type="ARBA" id="ARBA00006096"/>
    </source>
</evidence>
<dbReference type="Pfam" id="PF02113">
    <property type="entry name" value="Peptidase_S13"/>
    <property type="match status" value="2"/>
</dbReference>
<dbReference type="SUPFAM" id="SSF56601">
    <property type="entry name" value="beta-lactamase/transpeptidase-like"/>
    <property type="match status" value="1"/>
</dbReference>
<dbReference type="InterPro" id="IPR000667">
    <property type="entry name" value="Peptidase_S13"/>
</dbReference>
<dbReference type="GO" id="GO:0000270">
    <property type="term" value="P:peptidoglycan metabolic process"/>
    <property type="evidence" value="ECO:0007669"/>
    <property type="project" value="TreeGrafter"/>
</dbReference>
<dbReference type="InterPro" id="IPR012338">
    <property type="entry name" value="Beta-lactam/transpept-like"/>
</dbReference>
<gene>
    <name evidence="3" type="ORF">CLV28_2078</name>
</gene>
<keyword evidence="3" id="KW-0645">Protease</keyword>